<name>A0ABV3ZM57_9BACT</name>
<keyword evidence="5" id="KW-1185">Reference proteome</keyword>
<dbReference type="Gene3D" id="3.40.1440.10">
    <property type="entry name" value="GIY-YIG endonuclease"/>
    <property type="match status" value="1"/>
</dbReference>
<dbReference type="EMBL" id="JAULBC010000006">
    <property type="protein sequence ID" value="MEX6689570.1"/>
    <property type="molecule type" value="Genomic_DNA"/>
</dbReference>
<dbReference type="PROSITE" id="PS50164">
    <property type="entry name" value="GIY_YIG"/>
    <property type="match status" value="1"/>
</dbReference>
<reference evidence="3 5" key="1">
    <citation type="submission" date="2023-07" db="EMBL/GenBank/DDBJ databases">
        <authorList>
            <person name="Lian W.-H."/>
        </authorList>
    </citation>
    <scope>NUCLEOTIDE SEQUENCE [LARGE SCALE GENOMIC DNA]</scope>
    <source>
        <strain evidence="3 5">SYSU DXS3180</strain>
    </source>
</reference>
<dbReference type="Pfam" id="PF01541">
    <property type="entry name" value="GIY-YIG"/>
    <property type="match status" value="1"/>
</dbReference>
<gene>
    <name evidence="3" type="ORF">QTN47_18835</name>
    <name evidence="4" type="ORF">QTN47_18845</name>
</gene>
<dbReference type="EMBL" id="JAULBC010000006">
    <property type="protein sequence ID" value="MEX6689569.1"/>
    <property type="molecule type" value="Genomic_DNA"/>
</dbReference>
<dbReference type="InterPro" id="IPR000305">
    <property type="entry name" value="GIY-YIG_endonuc"/>
</dbReference>
<comment type="caution">
    <text evidence="3">The sequence shown here is derived from an EMBL/GenBank/DDBJ whole genome shotgun (WGS) entry which is preliminary data.</text>
</comment>
<accession>A0ABV3ZM57</accession>
<feature type="domain" description="GIY-YIG" evidence="2">
    <location>
        <begin position="1"/>
        <end position="75"/>
    </location>
</feature>
<dbReference type="CDD" id="cd10449">
    <property type="entry name" value="GIY-YIG_SLX1_like"/>
    <property type="match status" value="1"/>
</dbReference>
<comment type="similarity">
    <text evidence="1">Belongs to the UPF0213 family.</text>
</comment>
<sequence>MPYTYILYSEKIDKYYIGACTDMQRRLYEHNIGHSKFTKTGMPWTIVYTEEFDTLLQAKQRELQIKKMKSRKYIEGLISVR</sequence>
<evidence type="ECO:0000256" key="1">
    <source>
        <dbReference type="ARBA" id="ARBA00007435"/>
    </source>
</evidence>
<evidence type="ECO:0000313" key="3">
    <source>
        <dbReference type="EMBL" id="MEX6689569.1"/>
    </source>
</evidence>
<dbReference type="RefSeq" id="WP_369330976.1">
    <property type="nucleotide sequence ID" value="NZ_JAULBC010000006.1"/>
</dbReference>
<dbReference type="PANTHER" id="PTHR34477">
    <property type="entry name" value="UPF0213 PROTEIN YHBQ"/>
    <property type="match status" value="1"/>
</dbReference>
<organism evidence="3 5">
    <name type="scientific">Danxiaibacter flavus</name>
    <dbReference type="NCBI Taxonomy" id="3049108"/>
    <lineage>
        <taxon>Bacteria</taxon>
        <taxon>Pseudomonadati</taxon>
        <taxon>Bacteroidota</taxon>
        <taxon>Chitinophagia</taxon>
        <taxon>Chitinophagales</taxon>
        <taxon>Chitinophagaceae</taxon>
        <taxon>Danxiaibacter</taxon>
    </lineage>
</organism>
<dbReference type="InterPro" id="IPR035901">
    <property type="entry name" value="GIY-YIG_endonuc_sf"/>
</dbReference>
<protein>
    <submittedName>
        <fullName evidence="3">GIY-YIG nuclease family protein</fullName>
    </submittedName>
</protein>
<dbReference type="Proteomes" id="UP001560573">
    <property type="component" value="Unassembled WGS sequence"/>
</dbReference>
<evidence type="ECO:0000259" key="2">
    <source>
        <dbReference type="PROSITE" id="PS50164"/>
    </source>
</evidence>
<dbReference type="InterPro" id="IPR050190">
    <property type="entry name" value="UPF0213_domain"/>
</dbReference>
<proteinExistence type="inferred from homology"/>
<evidence type="ECO:0000313" key="4">
    <source>
        <dbReference type="EMBL" id="MEX6689570.1"/>
    </source>
</evidence>
<dbReference type="PANTHER" id="PTHR34477:SF1">
    <property type="entry name" value="UPF0213 PROTEIN YHBQ"/>
    <property type="match status" value="1"/>
</dbReference>
<evidence type="ECO:0000313" key="5">
    <source>
        <dbReference type="Proteomes" id="UP001560573"/>
    </source>
</evidence>
<dbReference type="SUPFAM" id="SSF82771">
    <property type="entry name" value="GIY-YIG endonuclease"/>
    <property type="match status" value="1"/>
</dbReference>